<dbReference type="EMBL" id="JAMOIM010000001">
    <property type="protein sequence ID" value="MCW6506658.1"/>
    <property type="molecule type" value="Genomic_DNA"/>
</dbReference>
<feature type="region of interest" description="Disordered" evidence="1">
    <location>
        <begin position="102"/>
        <end position="121"/>
    </location>
</feature>
<accession>A0AA41YTQ1</accession>
<keyword evidence="3" id="KW-1185">Reference proteome</keyword>
<sequence>MSWLGGALGNIMESIGSSGIGGQLAKTLGPTVLQSVIAQLNQNGLGPKVNSWLGGGENQPITPDEIRNALGNQKLQEIAASLGIPADKISEILAQALPAAVDHASPNGTIEPEPQEPASKS</sequence>
<gene>
    <name evidence="2" type="ORF">M8523_01310</name>
</gene>
<proteinExistence type="predicted"/>
<dbReference type="InterPro" id="IPR027405">
    <property type="entry name" value="YidB-like"/>
</dbReference>
<name>A0AA41YTQ1_9HYPH</name>
<dbReference type="Proteomes" id="UP001165667">
    <property type="component" value="Unassembled WGS sequence"/>
</dbReference>
<dbReference type="SUPFAM" id="SSF140804">
    <property type="entry name" value="YidB-like"/>
    <property type="match status" value="1"/>
</dbReference>
<evidence type="ECO:0000313" key="3">
    <source>
        <dbReference type="Proteomes" id="UP001165667"/>
    </source>
</evidence>
<dbReference type="Pfam" id="PF20159">
    <property type="entry name" value="YidB"/>
    <property type="match status" value="1"/>
</dbReference>
<protein>
    <submittedName>
        <fullName evidence="2">YidB family protein</fullName>
    </submittedName>
</protein>
<reference evidence="2" key="1">
    <citation type="submission" date="2022-05" db="EMBL/GenBank/DDBJ databases">
        <authorList>
            <person name="Pankratov T."/>
        </authorList>
    </citation>
    <scope>NUCLEOTIDE SEQUENCE</scope>
    <source>
        <strain evidence="2">BP6-180914</strain>
    </source>
</reference>
<dbReference type="RefSeq" id="WP_282583011.1">
    <property type="nucleotide sequence ID" value="NZ_JAMOIM010000001.1"/>
</dbReference>
<dbReference type="Gene3D" id="1.10.10.690">
    <property type="entry name" value="YidB-like"/>
    <property type="match status" value="1"/>
</dbReference>
<evidence type="ECO:0000256" key="1">
    <source>
        <dbReference type="SAM" id="MobiDB-lite"/>
    </source>
</evidence>
<organism evidence="2 3">
    <name type="scientific">Lichenifustis flavocetrariae</name>
    <dbReference type="NCBI Taxonomy" id="2949735"/>
    <lineage>
        <taxon>Bacteria</taxon>
        <taxon>Pseudomonadati</taxon>
        <taxon>Pseudomonadota</taxon>
        <taxon>Alphaproteobacteria</taxon>
        <taxon>Hyphomicrobiales</taxon>
        <taxon>Lichenihabitantaceae</taxon>
        <taxon>Lichenifustis</taxon>
    </lineage>
</organism>
<dbReference type="InterPro" id="IPR045372">
    <property type="entry name" value="YidB"/>
</dbReference>
<comment type="caution">
    <text evidence="2">The sequence shown here is derived from an EMBL/GenBank/DDBJ whole genome shotgun (WGS) entry which is preliminary data.</text>
</comment>
<evidence type="ECO:0000313" key="2">
    <source>
        <dbReference type="EMBL" id="MCW6506658.1"/>
    </source>
</evidence>
<dbReference type="AlphaFoldDB" id="A0AA41YTQ1"/>